<dbReference type="SUPFAM" id="SSF53590">
    <property type="entry name" value="Nucleoside hydrolase"/>
    <property type="match status" value="1"/>
</dbReference>
<evidence type="ECO:0000313" key="5">
    <source>
        <dbReference type="Proteomes" id="UP001596540"/>
    </source>
</evidence>
<dbReference type="InterPro" id="IPR023186">
    <property type="entry name" value="IUNH"/>
</dbReference>
<evidence type="ECO:0000256" key="1">
    <source>
        <dbReference type="ARBA" id="ARBA00022801"/>
    </source>
</evidence>
<dbReference type="PANTHER" id="PTHR12304:SF4">
    <property type="entry name" value="URIDINE NUCLEOSIDASE"/>
    <property type="match status" value="1"/>
</dbReference>
<dbReference type="RefSeq" id="WP_379872080.1">
    <property type="nucleotide sequence ID" value="NZ_JBHTBH010000007.1"/>
</dbReference>
<dbReference type="Pfam" id="PF01156">
    <property type="entry name" value="IU_nuc_hydro"/>
    <property type="match status" value="1"/>
</dbReference>
<dbReference type="CDD" id="cd02650">
    <property type="entry name" value="nuc_hydro_CaPnhB"/>
    <property type="match status" value="1"/>
</dbReference>
<dbReference type="PANTHER" id="PTHR12304">
    <property type="entry name" value="INOSINE-URIDINE PREFERRING NUCLEOSIDE HYDROLASE"/>
    <property type="match status" value="1"/>
</dbReference>
<feature type="domain" description="Inosine/uridine-preferring nucleoside hydrolase" evidence="3">
    <location>
        <begin position="3"/>
        <end position="303"/>
    </location>
</feature>
<organism evidence="4 5">
    <name type="scientific">Marinactinospora rubrisoli</name>
    <dbReference type="NCBI Taxonomy" id="2715399"/>
    <lineage>
        <taxon>Bacteria</taxon>
        <taxon>Bacillati</taxon>
        <taxon>Actinomycetota</taxon>
        <taxon>Actinomycetes</taxon>
        <taxon>Streptosporangiales</taxon>
        <taxon>Nocardiopsidaceae</taxon>
        <taxon>Marinactinospora</taxon>
    </lineage>
</organism>
<evidence type="ECO:0000256" key="2">
    <source>
        <dbReference type="ARBA" id="ARBA00023295"/>
    </source>
</evidence>
<evidence type="ECO:0000313" key="4">
    <source>
        <dbReference type="EMBL" id="MFC7329444.1"/>
    </source>
</evidence>
<gene>
    <name evidence="4" type="ORF">ACFQRF_17060</name>
</gene>
<comment type="caution">
    <text evidence="4">The sequence shown here is derived from an EMBL/GenBank/DDBJ whole genome shotgun (WGS) entry which is preliminary data.</text>
</comment>
<dbReference type="InterPro" id="IPR036452">
    <property type="entry name" value="Ribo_hydro-like"/>
</dbReference>
<evidence type="ECO:0000259" key="3">
    <source>
        <dbReference type="Pfam" id="PF01156"/>
    </source>
</evidence>
<keyword evidence="1 4" id="KW-0378">Hydrolase</keyword>
<proteinExistence type="predicted"/>
<keyword evidence="2" id="KW-0326">Glycosidase</keyword>
<sequence>MQVFVDCDPGIDDALALAYLAAQPEVRLVGVGTVYGNNAVDVTTNNALRLLELYGLQDVPVAAGAGRPLVQPPHLAKGVHGGNGLGDVSTPEPQGVPVAESAAELLVRSARSAPGELDVLALGPLTNLAVALSLEPELPRLVRRLVVMGGAVQAPGNVTPWAEANINNDPEAAETVLGAGFDLTLVALDVTMRTLADAVWLDELAAVPGERAAVSARFLDFYAGWYGRVLGERACAMHDPLAAAILVDPALVTSSVDVPVRVELRGQYTRGLTVADLRGWPADETDGRPAVTLATEVNSAEFLKRMLNALR</sequence>
<reference evidence="5" key="1">
    <citation type="journal article" date="2019" name="Int. J. Syst. Evol. Microbiol.">
        <title>The Global Catalogue of Microorganisms (GCM) 10K type strain sequencing project: providing services to taxonomists for standard genome sequencing and annotation.</title>
        <authorList>
            <consortium name="The Broad Institute Genomics Platform"/>
            <consortium name="The Broad Institute Genome Sequencing Center for Infectious Disease"/>
            <person name="Wu L."/>
            <person name="Ma J."/>
        </authorList>
    </citation>
    <scope>NUCLEOTIDE SEQUENCE [LARGE SCALE GENOMIC DNA]</scope>
    <source>
        <strain evidence="5">CGMCC 4.7382</strain>
    </source>
</reference>
<dbReference type="Proteomes" id="UP001596540">
    <property type="component" value="Unassembled WGS sequence"/>
</dbReference>
<dbReference type="InterPro" id="IPR001910">
    <property type="entry name" value="Inosine/uridine_hydrolase_dom"/>
</dbReference>
<dbReference type="EMBL" id="JBHTBH010000007">
    <property type="protein sequence ID" value="MFC7329444.1"/>
    <property type="molecule type" value="Genomic_DNA"/>
</dbReference>
<accession>A0ABW2KHJ7</accession>
<keyword evidence="5" id="KW-1185">Reference proteome</keyword>
<name>A0ABW2KHJ7_9ACTN</name>
<dbReference type="Gene3D" id="3.90.245.10">
    <property type="entry name" value="Ribonucleoside hydrolase-like"/>
    <property type="match status" value="1"/>
</dbReference>
<protein>
    <submittedName>
        <fullName evidence="4">Nucleoside hydrolase</fullName>
    </submittedName>
</protein>
<dbReference type="GO" id="GO:0016787">
    <property type="term" value="F:hydrolase activity"/>
    <property type="evidence" value="ECO:0007669"/>
    <property type="project" value="UniProtKB-KW"/>
</dbReference>